<protein>
    <submittedName>
        <fullName evidence="1">Uncharacterized protein</fullName>
    </submittedName>
</protein>
<dbReference type="EMBL" id="RIAR02000001">
    <property type="protein sequence ID" value="NSL85572.1"/>
    <property type="molecule type" value="Genomic_DNA"/>
</dbReference>
<gene>
    <name evidence="1" type="ORF">ECE50_001935</name>
</gene>
<accession>A0A9Q5D8B5</accession>
<dbReference type="Proteomes" id="UP000281028">
    <property type="component" value="Unassembled WGS sequence"/>
</dbReference>
<sequence length="46" mass="5350">MVMNYGIPDHFRLQYTSTNIRKKRAYLQPKQTLTAMFQQAAGVFQG</sequence>
<reference evidence="1" key="1">
    <citation type="submission" date="2020-05" db="EMBL/GenBank/DDBJ databases">
        <title>Chitinophaga laudate sp. nov., isolated from a tropical peat swamp.</title>
        <authorList>
            <person name="Goh C.B.S."/>
            <person name="Lee M.S."/>
            <person name="Parimannan S."/>
            <person name="Pasbakhsh P."/>
            <person name="Yule C.M."/>
            <person name="Rajandas H."/>
            <person name="Loke S."/>
            <person name="Croft L."/>
            <person name="Tan J.B.L."/>
        </authorList>
    </citation>
    <scope>NUCLEOTIDE SEQUENCE</scope>
    <source>
        <strain evidence="1">Mgbs1</strain>
    </source>
</reference>
<organism evidence="1 2">
    <name type="scientific">Chitinophaga solisilvae</name>
    <dbReference type="NCBI Taxonomy" id="1233460"/>
    <lineage>
        <taxon>Bacteria</taxon>
        <taxon>Pseudomonadati</taxon>
        <taxon>Bacteroidota</taxon>
        <taxon>Chitinophagia</taxon>
        <taxon>Chitinophagales</taxon>
        <taxon>Chitinophagaceae</taxon>
        <taxon>Chitinophaga</taxon>
    </lineage>
</organism>
<keyword evidence="2" id="KW-1185">Reference proteome</keyword>
<comment type="caution">
    <text evidence="1">The sequence shown here is derived from an EMBL/GenBank/DDBJ whole genome shotgun (WGS) entry which is preliminary data.</text>
</comment>
<dbReference type="AlphaFoldDB" id="A0A9Q5D8B5"/>
<evidence type="ECO:0000313" key="1">
    <source>
        <dbReference type="EMBL" id="NSL85572.1"/>
    </source>
</evidence>
<proteinExistence type="predicted"/>
<name>A0A9Q5D8B5_9BACT</name>
<evidence type="ECO:0000313" key="2">
    <source>
        <dbReference type="Proteomes" id="UP000281028"/>
    </source>
</evidence>